<sequence length="1005" mass="111600">MRAKLRRSQSDGRPAARESTSVFNAAASPPNVYTTSRLDGGSRPGLAQRAHTTHGETSPTRQARIVPQPLRPLNTTEEENLPRPSVFSRAPTGFSTQEVIDGGTAPPPLPIPQSPQRISAGSQSTRVPPGSHSPEGSDSPMQANPELTAFLETSTTDPSSVSAIVQHKMRREEGQVFRQASISIMPDPSEQRPSSSASASGRAPPLGASHSNHAAPSQVASDSDEPPTSSHRGHYMAYNPAAHRQDLGQASVSRERSPLRNHRPQPSHSSSFLAQSFATHNRPSSASSHSSRLQQSSSESPHSPHSPQVSQTHQDSRHQAPPSPGNFARPMPSPYMLGSNSNNYPVQQQNSQLSSPPLGSIAHENGSRPSSRASQFREDEVHSAGVAALEDFSARVAHMKGVFRLTADRERPNGHCNFAQWLRASIWWFHKGRASLEALIRHKPRTSDGQPREMLTQAHVDLAKAWWIVTDVLADMHPSPNLAGTNSSTTRDTELVRAHLRALALSMSRNRVLPPHQSLIQGQDTTIWISYPRFTSDIASILSGASSQKLIVEADTQHASPHAFIPLADTMEDFCYSRMFVSASVNTEDVDTDRIMFPCVLSILRPRSDYQTKIAIASQNELVSITIQHASSANKAPAWSDVSWKARSHGIYVRLPRGYTLNVELQEQDFRSLWSMVEYTRKIATSLQPQSHEKLVHEAQLMELQYLDAPSTHAFPTEKVKRCNALVFENTVTQNEGTGTRKLHRGYRLLLVSHPGNKTLSSASHEINQASPLLFEYSDDRAGRETVSMAVHLRENKRQCRATLVFRHPKERQEFHDVLTGGEVGPDETVDTHVRILTVRMEPVTYSGSSMGRDPFQSFRWRDVRVDMAAYIDTKQSQPRFPDDLTDLLRKITSESTVRTYAFKSLPDLHKFQTAITGYDIRFDSNASLFAISRRRMVVPIYKKWEATKVRVQIASQGSVVQVLAFFEDFSHADAMTLRVKNRDRFCEALPAATTSRGISLMRRI</sequence>
<evidence type="ECO:0000313" key="1">
    <source>
        <dbReference type="EMBL" id="KAK8198616.1"/>
    </source>
</evidence>
<accession>A0ACC3S7S1</accession>
<proteinExistence type="predicted"/>
<organism evidence="1 2">
    <name type="scientific">Zalaria obscura</name>
    <dbReference type="NCBI Taxonomy" id="2024903"/>
    <lineage>
        <taxon>Eukaryota</taxon>
        <taxon>Fungi</taxon>
        <taxon>Dikarya</taxon>
        <taxon>Ascomycota</taxon>
        <taxon>Pezizomycotina</taxon>
        <taxon>Dothideomycetes</taxon>
        <taxon>Dothideomycetidae</taxon>
        <taxon>Dothideales</taxon>
        <taxon>Zalariaceae</taxon>
        <taxon>Zalaria</taxon>
    </lineage>
</organism>
<keyword evidence="2" id="KW-1185">Reference proteome</keyword>
<comment type="caution">
    <text evidence="1">The sequence shown here is derived from an EMBL/GenBank/DDBJ whole genome shotgun (WGS) entry which is preliminary data.</text>
</comment>
<reference evidence="1" key="1">
    <citation type="submission" date="2024-02" db="EMBL/GenBank/DDBJ databases">
        <title>Metagenome Assembled Genome of Zalaria obscura JY119.</title>
        <authorList>
            <person name="Vighnesh L."/>
            <person name="Jagadeeshwari U."/>
            <person name="Venkata Ramana C."/>
            <person name="Sasikala C."/>
        </authorList>
    </citation>
    <scope>NUCLEOTIDE SEQUENCE</scope>
    <source>
        <strain evidence="1">JY119</strain>
    </source>
</reference>
<dbReference type="Proteomes" id="UP001320706">
    <property type="component" value="Unassembled WGS sequence"/>
</dbReference>
<evidence type="ECO:0000313" key="2">
    <source>
        <dbReference type="Proteomes" id="UP001320706"/>
    </source>
</evidence>
<name>A0ACC3S7S1_9PEZI</name>
<dbReference type="EMBL" id="JAMKPW020000040">
    <property type="protein sequence ID" value="KAK8198616.1"/>
    <property type="molecule type" value="Genomic_DNA"/>
</dbReference>
<gene>
    <name evidence="1" type="ORF">M8818_006483</name>
</gene>
<protein>
    <submittedName>
        <fullName evidence="1">Uncharacterized protein</fullName>
    </submittedName>
</protein>